<proteinExistence type="predicted"/>
<feature type="compositionally biased region" description="Pro residues" evidence="1">
    <location>
        <begin position="35"/>
        <end position="45"/>
    </location>
</feature>
<keyword evidence="3" id="KW-1185">Reference proteome</keyword>
<evidence type="ECO:0000313" key="3">
    <source>
        <dbReference type="Proteomes" id="UP001418222"/>
    </source>
</evidence>
<evidence type="ECO:0000256" key="1">
    <source>
        <dbReference type="SAM" id="MobiDB-lite"/>
    </source>
</evidence>
<evidence type="ECO:0000313" key="2">
    <source>
        <dbReference type="EMBL" id="KAK8938637.1"/>
    </source>
</evidence>
<gene>
    <name evidence="2" type="ORF">KSP39_PZI011048</name>
</gene>
<protein>
    <submittedName>
        <fullName evidence="2">Uncharacterized protein</fullName>
    </submittedName>
</protein>
<dbReference type="AlphaFoldDB" id="A0AAP0G5P3"/>
<reference evidence="2 3" key="1">
    <citation type="journal article" date="2022" name="Nat. Plants">
        <title>Genomes of leafy and leafless Platanthera orchids illuminate the evolution of mycoheterotrophy.</title>
        <authorList>
            <person name="Li M.H."/>
            <person name="Liu K.W."/>
            <person name="Li Z."/>
            <person name="Lu H.C."/>
            <person name="Ye Q.L."/>
            <person name="Zhang D."/>
            <person name="Wang J.Y."/>
            <person name="Li Y.F."/>
            <person name="Zhong Z.M."/>
            <person name="Liu X."/>
            <person name="Yu X."/>
            <person name="Liu D.K."/>
            <person name="Tu X.D."/>
            <person name="Liu B."/>
            <person name="Hao Y."/>
            <person name="Liao X.Y."/>
            <person name="Jiang Y.T."/>
            <person name="Sun W.H."/>
            <person name="Chen J."/>
            <person name="Chen Y.Q."/>
            <person name="Ai Y."/>
            <person name="Zhai J.W."/>
            <person name="Wu S.S."/>
            <person name="Zhou Z."/>
            <person name="Hsiao Y.Y."/>
            <person name="Wu W.L."/>
            <person name="Chen Y.Y."/>
            <person name="Lin Y.F."/>
            <person name="Hsu J.L."/>
            <person name="Li C.Y."/>
            <person name="Wang Z.W."/>
            <person name="Zhao X."/>
            <person name="Zhong W.Y."/>
            <person name="Ma X.K."/>
            <person name="Ma L."/>
            <person name="Huang J."/>
            <person name="Chen G.Z."/>
            <person name="Huang M.Z."/>
            <person name="Huang L."/>
            <person name="Peng D.H."/>
            <person name="Luo Y.B."/>
            <person name="Zou S.Q."/>
            <person name="Chen S.P."/>
            <person name="Lan S."/>
            <person name="Tsai W.C."/>
            <person name="Van de Peer Y."/>
            <person name="Liu Z.J."/>
        </authorList>
    </citation>
    <scope>NUCLEOTIDE SEQUENCE [LARGE SCALE GENOMIC DNA]</scope>
    <source>
        <strain evidence="2">Lor287</strain>
    </source>
</reference>
<dbReference type="Proteomes" id="UP001418222">
    <property type="component" value="Unassembled WGS sequence"/>
</dbReference>
<sequence length="119" mass="12792">MALQCPSSSDIIGSSCPSFFPDGRTPPRAQVISPSPTPLSSPPSSSPHLPHIFSLVFLRLCSALPPPTSPAATVPIRLFAAPFSLWPSDKCSSHRPAGPSAHQVWFIPLNLFPDFQYLN</sequence>
<dbReference type="EMBL" id="JBBWWQ010000009">
    <property type="protein sequence ID" value="KAK8938637.1"/>
    <property type="molecule type" value="Genomic_DNA"/>
</dbReference>
<feature type="compositionally biased region" description="Low complexity" evidence="1">
    <location>
        <begin position="1"/>
        <end position="18"/>
    </location>
</feature>
<feature type="region of interest" description="Disordered" evidence="1">
    <location>
        <begin position="1"/>
        <end position="46"/>
    </location>
</feature>
<comment type="caution">
    <text evidence="2">The sequence shown here is derived from an EMBL/GenBank/DDBJ whole genome shotgun (WGS) entry which is preliminary data.</text>
</comment>
<organism evidence="2 3">
    <name type="scientific">Platanthera zijinensis</name>
    <dbReference type="NCBI Taxonomy" id="2320716"/>
    <lineage>
        <taxon>Eukaryota</taxon>
        <taxon>Viridiplantae</taxon>
        <taxon>Streptophyta</taxon>
        <taxon>Embryophyta</taxon>
        <taxon>Tracheophyta</taxon>
        <taxon>Spermatophyta</taxon>
        <taxon>Magnoliopsida</taxon>
        <taxon>Liliopsida</taxon>
        <taxon>Asparagales</taxon>
        <taxon>Orchidaceae</taxon>
        <taxon>Orchidoideae</taxon>
        <taxon>Orchideae</taxon>
        <taxon>Orchidinae</taxon>
        <taxon>Platanthera</taxon>
    </lineage>
</organism>
<name>A0AAP0G5P3_9ASPA</name>
<accession>A0AAP0G5P3</accession>